<name>A0A919E943_9PROT</name>
<reference evidence="1" key="2">
    <citation type="submission" date="2020-09" db="EMBL/GenBank/DDBJ databases">
        <authorList>
            <person name="Sun Q."/>
            <person name="Kim S."/>
        </authorList>
    </citation>
    <scope>NUCLEOTIDE SEQUENCE</scope>
    <source>
        <strain evidence="1">KCTC 42590</strain>
    </source>
</reference>
<sequence length="127" mass="14153">MATTDYNAAAQLDEKIPHTHIALTNLLTKMAKCDKYKNKKPFLGRDKKRDALMAFEVGLAELVAAMRLDGITEDSDDAEVIRATICDLMTVCMEVYPNWGDAYRFAADTFARDFGAGSALIKRVCRL</sequence>
<proteinExistence type="predicted"/>
<protein>
    <submittedName>
        <fullName evidence="1">Uncharacterized protein</fullName>
    </submittedName>
</protein>
<dbReference type="RefSeq" id="WP_191252866.1">
    <property type="nucleotide sequence ID" value="NZ_BNCI01000002.1"/>
</dbReference>
<dbReference type="AlphaFoldDB" id="A0A919E943"/>
<dbReference type="EMBL" id="BNCI01000002">
    <property type="protein sequence ID" value="GHF26379.1"/>
    <property type="molecule type" value="Genomic_DNA"/>
</dbReference>
<dbReference type="Proteomes" id="UP000630923">
    <property type="component" value="Unassembled WGS sequence"/>
</dbReference>
<reference evidence="1" key="1">
    <citation type="journal article" date="2014" name="Int. J. Syst. Evol. Microbiol.">
        <title>Complete genome sequence of Corynebacterium casei LMG S-19264T (=DSM 44701T), isolated from a smear-ripened cheese.</title>
        <authorList>
            <consortium name="US DOE Joint Genome Institute (JGI-PGF)"/>
            <person name="Walter F."/>
            <person name="Albersmeier A."/>
            <person name="Kalinowski J."/>
            <person name="Ruckert C."/>
        </authorList>
    </citation>
    <scope>NUCLEOTIDE SEQUENCE</scope>
    <source>
        <strain evidence="1">KCTC 42590</strain>
    </source>
</reference>
<comment type="caution">
    <text evidence="1">The sequence shown here is derived from an EMBL/GenBank/DDBJ whole genome shotgun (WGS) entry which is preliminary data.</text>
</comment>
<evidence type="ECO:0000313" key="2">
    <source>
        <dbReference type="Proteomes" id="UP000630923"/>
    </source>
</evidence>
<gene>
    <name evidence="1" type="ORF">GCM10017044_21650</name>
</gene>
<accession>A0A919E943</accession>
<keyword evidence="2" id="KW-1185">Reference proteome</keyword>
<evidence type="ECO:0000313" key="1">
    <source>
        <dbReference type="EMBL" id="GHF26379.1"/>
    </source>
</evidence>
<organism evidence="1 2">
    <name type="scientific">Kordiimonas sediminis</name>
    <dbReference type="NCBI Taxonomy" id="1735581"/>
    <lineage>
        <taxon>Bacteria</taxon>
        <taxon>Pseudomonadati</taxon>
        <taxon>Pseudomonadota</taxon>
        <taxon>Alphaproteobacteria</taxon>
        <taxon>Kordiimonadales</taxon>
        <taxon>Kordiimonadaceae</taxon>
        <taxon>Kordiimonas</taxon>
    </lineage>
</organism>